<organism evidence="1 2">
    <name type="scientific">Leersia perrieri</name>
    <dbReference type="NCBI Taxonomy" id="77586"/>
    <lineage>
        <taxon>Eukaryota</taxon>
        <taxon>Viridiplantae</taxon>
        <taxon>Streptophyta</taxon>
        <taxon>Embryophyta</taxon>
        <taxon>Tracheophyta</taxon>
        <taxon>Spermatophyta</taxon>
        <taxon>Magnoliopsida</taxon>
        <taxon>Liliopsida</taxon>
        <taxon>Poales</taxon>
        <taxon>Poaceae</taxon>
        <taxon>BOP clade</taxon>
        <taxon>Oryzoideae</taxon>
        <taxon>Oryzeae</taxon>
        <taxon>Oryzinae</taxon>
        <taxon>Leersia</taxon>
    </lineage>
</organism>
<reference evidence="1 2" key="1">
    <citation type="submission" date="2012-08" db="EMBL/GenBank/DDBJ databases">
        <title>Oryza genome evolution.</title>
        <authorList>
            <person name="Wing R.A."/>
        </authorList>
    </citation>
    <scope>NUCLEOTIDE SEQUENCE</scope>
</reference>
<accession>A0A0D9XDF4</accession>
<evidence type="ECO:0000313" key="2">
    <source>
        <dbReference type="Proteomes" id="UP000032180"/>
    </source>
</evidence>
<keyword evidence="2" id="KW-1185">Reference proteome</keyword>
<dbReference type="HOGENOM" id="CLU_2964185_0_0_1"/>
<reference evidence="2" key="2">
    <citation type="submission" date="2013-12" db="EMBL/GenBank/DDBJ databases">
        <authorList>
            <person name="Yu Y."/>
            <person name="Lee S."/>
            <person name="de Baynast K."/>
            <person name="Wissotski M."/>
            <person name="Liu L."/>
            <person name="Talag J."/>
            <person name="Goicoechea J."/>
            <person name="Angelova A."/>
            <person name="Jetty R."/>
            <person name="Kudrna D."/>
            <person name="Golser W."/>
            <person name="Rivera L."/>
            <person name="Zhang J."/>
            <person name="Wing R."/>
        </authorList>
    </citation>
    <scope>NUCLEOTIDE SEQUENCE</scope>
</reference>
<dbReference type="AlphaFoldDB" id="A0A0D9XDF4"/>
<dbReference type="Proteomes" id="UP000032180">
    <property type="component" value="Chromosome 9"/>
</dbReference>
<dbReference type="EnsemblPlants" id="LPERR09G06360.1">
    <property type="protein sequence ID" value="LPERR09G06360.1"/>
    <property type="gene ID" value="LPERR09G06360"/>
</dbReference>
<name>A0A0D9XDF4_9ORYZ</name>
<dbReference type="Gramene" id="LPERR09G06360.1">
    <property type="protein sequence ID" value="LPERR09G06360.1"/>
    <property type="gene ID" value="LPERR09G06360"/>
</dbReference>
<reference evidence="1" key="3">
    <citation type="submission" date="2015-04" db="UniProtKB">
        <authorList>
            <consortium name="EnsemblPlants"/>
        </authorList>
    </citation>
    <scope>IDENTIFICATION</scope>
</reference>
<evidence type="ECO:0000313" key="1">
    <source>
        <dbReference type="EnsemblPlants" id="LPERR09G06360.1"/>
    </source>
</evidence>
<proteinExistence type="predicted"/>
<sequence length="59" mass="6378">MAPGGSTSTYMQSKWLCTSECATAVVSYPVTVSSPEKQTKFRASMLSFDFARTAVEPHA</sequence>
<protein>
    <submittedName>
        <fullName evidence="1">Uncharacterized protein</fullName>
    </submittedName>
</protein>